<feature type="transmembrane region" description="Helical" evidence="2">
    <location>
        <begin position="180"/>
        <end position="202"/>
    </location>
</feature>
<evidence type="ECO:0000313" key="3">
    <source>
        <dbReference type="EMBL" id="KAK8244567.1"/>
    </source>
</evidence>
<feature type="region of interest" description="Disordered" evidence="1">
    <location>
        <begin position="237"/>
        <end position="257"/>
    </location>
</feature>
<dbReference type="EMBL" id="JBBWRZ010000002">
    <property type="protein sequence ID" value="KAK8244567.1"/>
    <property type="molecule type" value="Genomic_DNA"/>
</dbReference>
<comment type="caution">
    <text evidence="3">The sequence shown here is derived from an EMBL/GenBank/DDBJ whole genome shotgun (WGS) entry which is preliminary data.</text>
</comment>
<proteinExistence type="predicted"/>
<sequence>MATGDIQSCWPTATTTEKETLLNGRGLYSPGTICPVGYTTACASRSRPASLASRAHVCHYPTFDFQFEEEEGETMVGCCPTGYNCIRDMFGRQSCLGVVSSTSVNVVTCQSDGSTANATQVAVPWSSSGTFRSGISLSAPLIQLAWKSSDVTGEIDATAGCASNDSNTDTDDGLSKSASVAVAVIIPIVVLGSVIAFLVWALHKRKMQLARAVNQPMMLMEQRSGPQVQQLDAHEVLELEGTPRPAEKPANAGYRGD</sequence>
<evidence type="ECO:0000313" key="4">
    <source>
        <dbReference type="Proteomes" id="UP001492380"/>
    </source>
</evidence>
<keyword evidence="2" id="KW-0812">Transmembrane</keyword>
<accession>A0ABR1Z0T7</accession>
<dbReference type="Proteomes" id="UP001492380">
    <property type="component" value="Unassembled WGS sequence"/>
</dbReference>
<reference evidence="3 4" key="1">
    <citation type="submission" date="2024-04" db="EMBL/GenBank/DDBJ databases">
        <title>Phyllosticta paracitricarpa is synonymous to the EU quarantine fungus P. citricarpa based on phylogenomic analyses.</title>
        <authorList>
            <consortium name="Lawrence Berkeley National Laboratory"/>
            <person name="Van Ingen-Buijs V.A."/>
            <person name="Van Westerhoven A.C."/>
            <person name="Haridas S."/>
            <person name="Skiadas P."/>
            <person name="Martin F."/>
            <person name="Groenewald J.Z."/>
            <person name="Crous P.W."/>
            <person name="Seidl M.F."/>
        </authorList>
    </citation>
    <scope>NUCLEOTIDE SEQUENCE [LARGE SCALE GENOMIC DNA]</scope>
    <source>
        <strain evidence="3 4">CBS 123374</strain>
    </source>
</reference>
<keyword evidence="2" id="KW-1133">Transmembrane helix</keyword>
<organism evidence="3 4">
    <name type="scientific">Phyllosticta capitalensis</name>
    <dbReference type="NCBI Taxonomy" id="121624"/>
    <lineage>
        <taxon>Eukaryota</taxon>
        <taxon>Fungi</taxon>
        <taxon>Dikarya</taxon>
        <taxon>Ascomycota</taxon>
        <taxon>Pezizomycotina</taxon>
        <taxon>Dothideomycetes</taxon>
        <taxon>Dothideomycetes incertae sedis</taxon>
        <taxon>Botryosphaeriales</taxon>
        <taxon>Phyllostictaceae</taxon>
        <taxon>Phyllosticta</taxon>
    </lineage>
</organism>
<evidence type="ECO:0000256" key="2">
    <source>
        <dbReference type="SAM" id="Phobius"/>
    </source>
</evidence>
<protein>
    <submittedName>
        <fullName evidence="3">Uncharacterized protein</fullName>
    </submittedName>
</protein>
<name>A0ABR1Z0T7_9PEZI</name>
<gene>
    <name evidence="3" type="ORF">HDK90DRAFT_163140</name>
</gene>
<keyword evidence="2" id="KW-0472">Membrane</keyword>
<evidence type="ECO:0000256" key="1">
    <source>
        <dbReference type="SAM" id="MobiDB-lite"/>
    </source>
</evidence>
<keyword evidence="4" id="KW-1185">Reference proteome</keyword>